<name>A0ABT9QM49_9ACTN</name>
<evidence type="ECO:0000313" key="2">
    <source>
        <dbReference type="Proteomes" id="UP001225356"/>
    </source>
</evidence>
<gene>
    <name evidence="1" type="ORF">J2853_006325</name>
</gene>
<accession>A0ABT9QM49</accession>
<keyword evidence="2" id="KW-1185">Reference proteome</keyword>
<proteinExistence type="predicted"/>
<organism evidence="1 2">
    <name type="scientific">Streptosporangium lutulentum</name>
    <dbReference type="NCBI Taxonomy" id="1461250"/>
    <lineage>
        <taxon>Bacteria</taxon>
        <taxon>Bacillati</taxon>
        <taxon>Actinomycetota</taxon>
        <taxon>Actinomycetes</taxon>
        <taxon>Streptosporangiales</taxon>
        <taxon>Streptosporangiaceae</taxon>
        <taxon>Streptosporangium</taxon>
    </lineage>
</organism>
<protein>
    <submittedName>
        <fullName evidence="1">Uncharacterized protein</fullName>
    </submittedName>
</protein>
<dbReference type="EMBL" id="JAUSQU010000001">
    <property type="protein sequence ID" value="MDP9847114.1"/>
    <property type="molecule type" value="Genomic_DNA"/>
</dbReference>
<sequence>MTAVTFSGAMRLHCIGAPTKTRVEDTRDRLHGTATAARPLAGS</sequence>
<reference evidence="1 2" key="1">
    <citation type="submission" date="2023-07" db="EMBL/GenBank/DDBJ databases">
        <title>Sequencing the genomes of 1000 actinobacteria strains.</title>
        <authorList>
            <person name="Klenk H.-P."/>
        </authorList>
    </citation>
    <scope>NUCLEOTIDE SEQUENCE [LARGE SCALE GENOMIC DNA]</scope>
    <source>
        <strain evidence="1 2">DSM 46740</strain>
    </source>
</reference>
<evidence type="ECO:0000313" key="1">
    <source>
        <dbReference type="EMBL" id="MDP9847114.1"/>
    </source>
</evidence>
<comment type="caution">
    <text evidence="1">The sequence shown here is derived from an EMBL/GenBank/DDBJ whole genome shotgun (WGS) entry which is preliminary data.</text>
</comment>
<dbReference type="Proteomes" id="UP001225356">
    <property type="component" value="Unassembled WGS sequence"/>
</dbReference>